<gene>
    <name evidence="2" type="ORF">KQ656_13970</name>
</gene>
<organism evidence="2 3">
    <name type="scientific">Mammaliicoccus lentus</name>
    <name type="common">Staphylococcus lentus</name>
    <dbReference type="NCBI Taxonomy" id="42858"/>
    <lineage>
        <taxon>Bacteria</taxon>
        <taxon>Bacillati</taxon>
        <taxon>Bacillota</taxon>
        <taxon>Bacilli</taxon>
        <taxon>Bacillales</taxon>
        <taxon>Staphylococcaceae</taxon>
        <taxon>Mammaliicoccus</taxon>
    </lineage>
</organism>
<keyword evidence="2" id="KW-0378">Hydrolase</keyword>
<evidence type="ECO:0000256" key="1">
    <source>
        <dbReference type="SAM" id="MobiDB-lite"/>
    </source>
</evidence>
<feature type="non-terminal residue" evidence="2">
    <location>
        <position position="1"/>
    </location>
</feature>
<dbReference type="Proteomes" id="UP000770161">
    <property type="component" value="Unassembled WGS sequence"/>
</dbReference>
<keyword evidence="2" id="KW-0547">Nucleotide-binding</keyword>
<comment type="caution">
    <text evidence="2">The sequence shown here is derived from an EMBL/GenBank/DDBJ whole genome shotgun (WGS) entry which is preliminary data.</text>
</comment>
<feature type="region of interest" description="Disordered" evidence="1">
    <location>
        <begin position="37"/>
        <end position="112"/>
    </location>
</feature>
<name>A0ABS6H015_MAMLE</name>
<protein>
    <submittedName>
        <fullName evidence="2">ATP-dependent RNA helicase</fullName>
    </submittedName>
</protein>
<keyword evidence="3" id="KW-1185">Reference proteome</keyword>
<proteinExistence type="predicted"/>
<sequence>IEKIAEELISEYGNQKLVAALLQELIKSNDEADVQLTFEKPLSKKSGYKGKQGNRSGGGSRGKSRTRFDGKNKRRSNDKNNNFDRNKGKNNKPSKPRSKKQFSGRTFAEHSK</sequence>
<evidence type="ECO:0000313" key="2">
    <source>
        <dbReference type="EMBL" id="MBU6115062.1"/>
    </source>
</evidence>
<evidence type="ECO:0000313" key="3">
    <source>
        <dbReference type="Proteomes" id="UP000770161"/>
    </source>
</evidence>
<accession>A0ABS6H015</accession>
<dbReference type="EMBL" id="JAHLZN010000051">
    <property type="protein sequence ID" value="MBU6115062.1"/>
    <property type="molecule type" value="Genomic_DNA"/>
</dbReference>
<reference evidence="2 3" key="1">
    <citation type="submission" date="2021-06" db="EMBL/GenBank/DDBJ databases">
        <title>Staphylococcus lentus K169 genome sequencing.</title>
        <authorList>
            <person name="Sundareshan S."/>
            <person name="Akhila D.S."/>
            <person name="Prachi D."/>
            <person name="Sivakumar R."/>
            <person name="Rajendhran J."/>
            <person name="Isloor S."/>
            <person name="Hegde N.R."/>
        </authorList>
    </citation>
    <scope>NUCLEOTIDE SEQUENCE [LARGE SCALE GENOMIC DNA]</scope>
    <source>
        <strain evidence="2 3">K169</strain>
    </source>
</reference>
<feature type="compositionally biased region" description="Basic and acidic residues" evidence="1">
    <location>
        <begin position="66"/>
        <end position="87"/>
    </location>
</feature>
<dbReference type="GO" id="GO:0004386">
    <property type="term" value="F:helicase activity"/>
    <property type="evidence" value="ECO:0007669"/>
    <property type="project" value="UniProtKB-KW"/>
</dbReference>
<keyword evidence="2" id="KW-0067">ATP-binding</keyword>
<feature type="compositionally biased region" description="Basic residues" evidence="1">
    <location>
        <begin position="88"/>
        <end position="102"/>
    </location>
</feature>
<keyword evidence="2" id="KW-0347">Helicase</keyword>